<reference evidence="2" key="1">
    <citation type="submission" date="2013-06" db="EMBL/GenBank/DDBJ databases">
        <authorList>
            <person name="Zhao Q."/>
        </authorList>
    </citation>
    <scope>NUCLEOTIDE SEQUENCE</scope>
    <source>
        <strain evidence="2">cv. W1943</strain>
    </source>
</reference>
<dbReference type="AlphaFoldDB" id="A0A0E0QR18"/>
<name>A0A0E0QR18_ORYRU</name>
<accession>A0A0E0QR18</accession>
<dbReference type="EnsemblPlants" id="ORUFI09G09950.1">
    <property type="protein sequence ID" value="ORUFI09G09950.1"/>
    <property type="gene ID" value="ORUFI09G09950"/>
</dbReference>
<reference evidence="1" key="2">
    <citation type="submission" date="2015-06" db="UniProtKB">
        <authorList>
            <consortium name="EnsemblPlants"/>
        </authorList>
    </citation>
    <scope>IDENTIFICATION</scope>
</reference>
<dbReference type="HOGENOM" id="CLU_2162365_0_0_1"/>
<dbReference type="Proteomes" id="UP000008022">
    <property type="component" value="Unassembled WGS sequence"/>
</dbReference>
<dbReference type="Gramene" id="ORUFI09G09950.1">
    <property type="protein sequence ID" value="ORUFI09G09950.1"/>
    <property type="gene ID" value="ORUFI09G09950"/>
</dbReference>
<protein>
    <submittedName>
        <fullName evidence="1">Uncharacterized protein</fullName>
    </submittedName>
</protein>
<evidence type="ECO:0000313" key="2">
    <source>
        <dbReference type="Proteomes" id="UP000008022"/>
    </source>
</evidence>
<keyword evidence="2" id="KW-1185">Reference proteome</keyword>
<organism evidence="1 2">
    <name type="scientific">Oryza rufipogon</name>
    <name type="common">Brownbeard rice</name>
    <name type="synonym">Asian wild rice</name>
    <dbReference type="NCBI Taxonomy" id="4529"/>
    <lineage>
        <taxon>Eukaryota</taxon>
        <taxon>Viridiplantae</taxon>
        <taxon>Streptophyta</taxon>
        <taxon>Embryophyta</taxon>
        <taxon>Tracheophyta</taxon>
        <taxon>Spermatophyta</taxon>
        <taxon>Magnoliopsida</taxon>
        <taxon>Liliopsida</taxon>
        <taxon>Poales</taxon>
        <taxon>Poaceae</taxon>
        <taxon>BOP clade</taxon>
        <taxon>Oryzoideae</taxon>
        <taxon>Oryzeae</taxon>
        <taxon>Oryzinae</taxon>
        <taxon>Oryza</taxon>
    </lineage>
</organism>
<proteinExistence type="predicted"/>
<evidence type="ECO:0000313" key="1">
    <source>
        <dbReference type="EnsemblPlants" id="ORUFI09G09950.1"/>
    </source>
</evidence>
<sequence length="115" mass="12688">MEMQAVCPLEITNIYKHQPLLPSPSPQSIQRLLSLFGGLFPGIASLYQRLPSPAALPLPSLAALPLPGPVLSPHHRIERRLWRIEEEAADRAARWRIDAAMGGTDAPSRFFSPTN</sequence>